<proteinExistence type="predicted"/>
<sequence length="226" mass="25755">MSVDNTIIANRRALLIRSQEENFPYSTSICGFEFEIDRGVFSPKYFESSHIFSEAFPYSAGEKILEVGCGCGVTSILAAKRGASSVLACDITHSALENTKLNALLYHVEDKVEVRESDVYSSIESHEKFDTIYCNLPWIYVGPEYKIHSKLEFSLFDPGYRLVDRLVREGRQHLANGGRLIIGIANFGNVNKLITIVKDAKYKINRFLERKSGYSDSIKYYLYEFR</sequence>
<keyword evidence="1 5" id="KW-0489">Methyltransferase</keyword>
<dbReference type="EMBL" id="CAADFD010000008">
    <property type="protein sequence ID" value="VFJ51062.1"/>
    <property type="molecule type" value="Genomic_DNA"/>
</dbReference>
<dbReference type="InterPro" id="IPR046977">
    <property type="entry name" value="RsmC/RlmG"/>
</dbReference>
<evidence type="ECO:0000259" key="4">
    <source>
        <dbReference type="Pfam" id="PF05175"/>
    </source>
</evidence>
<evidence type="ECO:0000256" key="1">
    <source>
        <dbReference type="ARBA" id="ARBA00022603"/>
    </source>
</evidence>
<keyword evidence="2 5" id="KW-0808">Transferase</keyword>
<evidence type="ECO:0000313" key="5">
    <source>
        <dbReference type="EMBL" id="VFJ51062.1"/>
    </source>
</evidence>
<dbReference type="AlphaFoldDB" id="A0A450SEI1"/>
<feature type="domain" description="Methyltransferase small" evidence="4">
    <location>
        <begin position="33"/>
        <end position="194"/>
    </location>
</feature>
<dbReference type="Pfam" id="PF05175">
    <property type="entry name" value="MTS"/>
    <property type="match status" value="1"/>
</dbReference>
<accession>A0A450SEI1</accession>
<dbReference type="PANTHER" id="PTHR47816">
    <property type="entry name" value="RIBOSOMAL RNA SMALL SUBUNIT METHYLTRANSFERASE C"/>
    <property type="match status" value="1"/>
</dbReference>
<dbReference type="PANTHER" id="PTHR47816:SF4">
    <property type="entry name" value="RIBOSOMAL RNA SMALL SUBUNIT METHYLTRANSFERASE C"/>
    <property type="match status" value="1"/>
</dbReference>
<dbReference type="InterPro" id="IPR029063">
    <property type="entry name" value="SAM-dependent_MTases_sf"/>
</dbReference>
<name>A0A450SEI1_9GAMM</name>
<dbReference type="Gene3D" id="3.40.50.150">
    <property type="entry name" value="Vaccinia Virus protein VP39"/>
    <property type="match status" value="1"/>
</dbReference>
<reference evidence="5" key="1">
    <citation type="submission" date="2019-02" db="EMBL/GenBank/DDBJ databases">
        <authorList>
            <person name="Gruber-Vodicka R. H."/>
            <person name="Seah K. B. B."/>
        </authorList>
    </citation>
    <scope>NUCLEOTIDE SEQUENCE</scope>
    <source>
        <strain evidence="5">BECK_BZ106</strain>
    </source>
</reference>
<dbReference type="GO" id="GO:0008757">
    <property type="term" value="F:S-adenosylmethionine-dependent methyltransferase activity"/>
    <property type="evidence" value="ECO:0007669"/>
    <property type="project" value="InterPro"/>
</dbReference>
<evidence type="ECO:0000256" key="2">
    <source>
        <dbReference type="ARBA" id="ARBA00022679"/>
    </source>
</evidence>
<protein>
    <submittedName>
        <fullName evidence="5">Methyltransferase small domain-containing protein</fullName>
    </submittedName>
</protein>
<dbReference type="GO" id="GO:0032259">
    <property type="term" value="P:methylation"/>
    <property type="evidence" value="ECO:0007669"/>
    <property type="project" value="UniProtKB-KW"/>
</dbReference>
<keyword evidence="3" id="KW-0949">S-adenosyl-L-methionine</keyword>
<evidence type="ECO:0000256" key="3">
    <source>
        <dbReference type="ARBA" id="ARBA00022691"/>
    </source>
</evidence>
<dbReference type="SUPFAM" id="SSF53335">
    <property type="entry name" value="S-adenosyl-L-methionine-dependent methyltransferases"/>
    <property type="match status" value="1"/>
</dbReference>
<gene>
    <name evidence="5" type="ORF">BECKFW1821B_GA0114236_100823</name>
</gene>
<organism evidence="5">
    <name type="scientific">Candidatus Kentrum sp. FW</name>
    <dbReference type="NCBI Taxonomy" id="2126338"/>
    <lineage>
        <taxon>Bacteria</taxon>
        <taxon>Pseudomonadati</taxon>
        <taxon>Pseudomonadota</taxon>
        <taxon>Gammaproteobacteria</taxon>
        <taxon>Candidatus Kentrum</taxon>
    </lineage>
</organism>
<dbReference type="InterPro" id="IPR007848">
    <property type="entry name" value="Small_mtfrase_dom"/>
</dbReference>
<dbReference type="CDD" id="cd02440">
    <property type="entry name" value="AdoMet_MTases"/>
    <property type="match status" value="1"/>
</dbReference>